<protein>
    <submittedName>
        <fullName evidence="9">Pseudouridylate synthase 7 homolog</fullName>
    </submittedName>
</protein>
<feature type="domain" description="TRUD" evidence="6">
    <location>
        <begin position="348"/>
        <end position="572"/>
    </location>
</feature>
<keyword evidence="2" id="KW-0819">tRNA processing</keyword>
<dbReference type="InterPro" id="IPR011760">
    <property type="entry name" value="PsdUridine_synth_TruD_insert"/>
</dbReference>
<dbReference type="InterPro" id="IPR001656">
    <property type="entry name" value="PsdUridine_synth_TruD"/>
</dbReference>
<dbReference type="InterPro" id="IPR001374">
    <property type="entry name" value="R3H_dom"/>
</dbReference>
<evidence type="ECO:0000313" key="8">
    <source>
        <dbReference type="Proteomes" id="UP000694941"/>
    </source>
</evidence>
<evidence type="ECO:0000256" key="2">
    <source>
        <dbReference type="ARBA" id="ARBA00022694"/>
    </source>
</evidence>
<dbReference type="HAMAP" id="MF_01082">
    <property type="entry name" value="TruD"/>
    <property type="match status" value="1"/>
</dbReference>
<dbReference type="PROSITE" id="PS51061">
    <property type="entry name" value="R3H"/>
    <property type="match status" value="1"/>
</dbReference>
<dbReference type="Gene3D" id="3.30.2350.20">
    <property type="entry name" value="TruD, catalytic domain"/>
    <property type="match status" value="2"/>
</dbReference>
<evidence type="ECO:0000259" key="7">
    <source>
        <dbReference type="PROSITE" id="PS51061"/>
    </source>
</evidence>
<keyword evidence="8" id="KW-1185">Reference proteome</keyword>
<dbReference type="RefSeq" id="XP_013787304.1">
    <property type="nucleotide sequence ID" value="XM_013931850.2"/>
</dbReference>
<feature type="domain" description="R3H" evidence="7">
    <location>
        <begin position="148"/>
        <end position="217"/>
    </location>
</feature>
<dbReference type="CDD" id="cd02576">
    <property type="entry name" value="PseudoU_synth_ScPUS7"/>
    <property type="match status" value="1"/>
</dbReference>
<gene>
    <name evidence="9" type="primary">LOC106471256</name>
</gene>
<dbReference type="GeneID" id="106471256"/>
<accession>A0ABM1BRL0</accession>
<evidence type="ECO:0000256" key="3">
    <source>
        <dbReference type="ARBA" id="ARBA00023235"/>
    </source>
</evidence>
<sequence>MAAATFSTNATPPVKETDFEDQECEPVLKKAKVDSHTPSSTTITSRQARKNSETEGDLATGENIGDDDISISLSEDITENNDVSELQTEKDVGIEEFVSDKPGFFGIIKQRYSDFLVNEKTTSGTTVKLSQLELPVDVSISETGVSIPEAITDVEESKLRALESNTKEDDCFEINVTNFSKDERRKIHEYIRKNYTGLNSQTEDRGEEKVISVCRFSKNNKRGNRNYWPSGRGDYTNFVLYKENRDTMDAINNVAAMLKMKTSAFSYAGTKDKRGKTSQQVSVYRVPGEKLLNLNGKLRGITIGNIQYKQKSIKLGDLSGNNFVIILRNITGSDTEVEQAVESLHSKGFVNYYGMQRFGTTTVPTQDIGRALVQGDYKGAIELILKPRGIEDANLAACRKLWWETRDASKAIRQLQRKSTIEGHLLQGLVAHGPNDLVNALNFIPRNTRLMYIHSYQSFIWNKVVTRRIKQFGLVPIIGDLLLPGNDPEKDVCKDGISKCSPSVVTEADLSKGISIYDIVLPLPGYNIVYPQNEVMEWYKELLEKDNLTLTSFQSRVKSYSLGGSYRHLLVRPQLMSWAILRYDDIKEPLVLSDLDVVQGVQLPSVLTSGKLKALKLEFSLPSSSYATMAIREILKMDTSAWMQKSVSLS</sequence>
<evidence type="ECO:0000259" key="6">
    <source>
        <dbReference type="PROSITE" id="PS50984"/>
    </source>
</evidence>
<dbReference type="PANTHER" id="PTHR13326">
    <property type="entry name" value="TRNA PSEUDOURIDINE SYNTHASE D"/>
    <property type="match status" value="1"/>
</dbReference>
<dbReference type="PANTHER" id="PTHR13326:SF31">
    <property type="entry name" value="PSEUDOURIDYLATE SYNTHASE 7 HOMOLOG"/>
    <property type="match status" value="1"/>
</dbReference>
<dbReference type="Proteomes" id="UP000694941">
    <property type="component" value="Unplaced"/>
</dbReference>
<comment type="catalytic activity">
    <reaction evidence="4">
        <text>a uridine in tRNA = a pseudouridine in tRNA</text>
        <dbReference type="Rhea" id="RHEA:54572"/>
        <dbReference type="Rhea" id="RHEA-COMP:13339"/>
        <dbReference type="Rhea" id="RHEA-COMP:13934"/>
        <dbReference type="ChEBI" id="CHEBI:65314"/>
        <dbReference type="ChEBI" id="CHEBI:65315"/>
    </reaction>
</comment>
<evidence type="ECO:0000256" key="4">
    <source>
        <dbReference type="ARBA" id="ARBA00036943"/>
    </source>
</evidence>
<dbReference type="SUPFAM" id="SSF55120">
    <property type="entry name" value="Pseudouridine synthase"/>
    <property type="match status" value="1"/>
</dbReference>
<feature type="region of interest" description="Disordered" evidence="5">
    <location>
        <begin position="1"/>
        <end position="68"/>
    </location>
</feature>
<evidence type="ECO:0000256" key="5">
    <source>
        <dbReference type="SAM" id="MobiDB-lite"/>
    </source>
</evidence>
<reference evidence="9" key="1">
    <citation type="submission" date="2025-08" db="UniProtKB">
        <authorList>
            <consortium name="RefSeq"/>
        </authorList>
    </citation>
    <scope>IDENTIFICATION</scope>
    <source>
        <tissue evidence="9">Muscle</tissue>
    </source>
</reference>
<dbReference type="InterPro" id="IPR020103">
    <property type="entry name" value="PsdUridine_synth_cat_dom_sf"/>
</dbReference>
<evidence type="ECO:0000313" key="9">
    <source>
        <dbReference type="RefSeq" id="XP_013787304.1"/>
    </source>
</evidence>
<feature type="compositionally biased region" description="Polar residues" evidence="5">
    <location>
        <begin position="36"/>
        <end position="46"/>
    </location>
</feature>
<dbReference type="InterPro" id="IPR042214">
    <property type="entry name" value="TruD_catalytic"/>
</dbReference>
<proteinExistence type="inferred from homology"/>
<dbReference type="Pfam" id="PF01142">
    <property type="entry name" value="TruD"/>
    <property type="match status" value="1"/>
</dbReference>
<dbReference type="PROSITE" id="PS50984">
    <property type="entry name" value="TRUD"/>
    <property type="match status" value="1"/>
</dbReference>
<organism evidence="8 9">
    <name type="scientific">Limulus polyphemus</name>
    <name type="common">Atlantic horseshoe crab</name>
    <dbReference type="NCBI Taxonomy" id="6850"/>
    <lineage>
        <taxon>Eukaryota</taxon>
        <taxon>Metazoa</taxon>
        <taxon>Ecdysozoa</taxon>
        <taxon>Arthropoda</taxon>
        <taxon>Chelicerata</taxon>
        <taxon>Merostomata</taxon>
        <taxon>Xiphosura</taxon>
        <taxon>Limulidae</taxon>
        <taxon>Limulus</taxon>
    </lineage>
</organism>
<feature type="compositionally biased region" description="Basic and acidic residues" evidence="5">
    <location>
        <begin position="26"/>
        <end position="35"/>
    </location>
</feature>
<dbReference type="PIRSF" id="PIRSF037016">
    <property type="entry name" value="Pseudouridin_synth_euk_prd"/>
    <property type="match status" value="1"/>
</dbReference>
<evidence type="ECO:0000256" key="1">
    <source>
        <dbReference type="ARBA" id="ARBA00007953"/>
    </source>
</evidence>
<keyword evidence="3" id="KW-0413">Isomerase</keyword>
<comment type="similarity">
    <text evidence="1">Belongs to the pseudouridine synthase TruD family.</text>
</comment>
<dbReference type="NCBIfam" id="TIGR00094">
    <property type="entry name" value="tRNA_TruD_broad"/>
    <property type="match status" value="1"/>
</dbReference>
<feature type="compositionally biased region" description="Polar residues" evidence="5">
    <location>
        <begin position="1"/>
        <end position="11"/>
    </location>
</feature>
<name>A0ABM1BRL0_LIMPO</name>